<evidence type="ECO:0000256" key="1">
    <source>
        <dbReference type="SAM" id="Phobius"/>
    </source>
</evidence>
<keyword evidence="1" id="KW-1133">Transmembrane helix</keyword>
<dbReference type="KEGG" id="msf:IT882_14550"/>
<reference evidence="2 3" key="1">
    <citation type="submission" date="2020-11" db="EMBL/GenBank/DDBJ databases">
        <title>Amino acid is mineralized and recycled by bacteria in oceanic microbiome.</title>
        <authorList>
            <person name="Zheng L.Y."/>
        </authorList>
    </citation>
    <scope>NUCLEOTIDE SEQUENCE [LARGE SCALE GENOMIC DNA]</scope>
    <source>
        <strain evidence="2 3">A32-1</strain>
    </source>
</reference>
<feature type="transmembrane region" description="Helical" evidence="1">
    <location>
        <begin position="109"/>
        <end position="142"/>
    </location>
</feature>
<name>A0A7S8RHH3_9MICO</name>
<feature type="transmembrane region" description="Helical" evidence="1">
    <location>
        <begin position="154"/>
        <end position="175"/>
    </location>
</feature>
<dbReference type="RefSeq" id="WP_195692434.1">
    <property type="nucleotide sequence ID" value="NZ_CP064760.1"/>
</dbReference>
<dbReference type="EMBL" id="CP064760">
    <property type="protein sequence ID" value="QPE04356.1"/>
    <property type="molecule type" value="Genomic_DNA"/>
</dbReference>
<gene>
    <name evidence="2" type="ORF">IT882_14550</name>
</gene>
<dbReference type="AlphaFoldDB" id="A0A7S8RHH3"/>
<feature type="transmembrane region" description="Helical" evidence="1">
    <location>
        <begin position="182"/>
        <end position="199"/>
    </location>
</feature>
<evidence type="ECO:0000313" key="2">
    <source>
        <dbReference type="EMBL" id="QPE04356.1"/>
    </source>
</evidence>
<keyword evidence="1" id="KW-0812">Transmembrane</keyword>
<dbReference type="Proteomes" id="UP000594480">
    <property type="component" value="Chromosome"/>
</dbReference>
<evidence type="ECO:0000313" key="3">
    <source>
        <dbReference type="Proteomes" id="UP000594480"/>
    </source>
</evidence>
<proteinExistence type="predicted"/>
<keyword evidence="3" id="KW-1185">Reference proteome</keyword>
<sequence length="272" mass="27674">MTVATVTRSEFTKLFSTSLWWVLGLVLVLYIASTAGALAFVFGAVSSGALPGDGAPVPAEGVAPLLYSLAASVGYVIPLILGTLIVTSEFRHKTLTATFLATPRRGTVLWAKIVAGAVVGVGFGVVGVLSSVAPAAGVLAVFGIAPDLGVSSTWALIGRVVIALTIWVIVGIGVGALVRNQVAAVVGVLVFTQFLEPIARTAGAFVEGLDTVTTYLPGAASDALVGASIFQMAGAGTSTSGLEWWAGGAVLLAYALVLLVLGYALNWRRDVS</sequence>
<feature type="transmembrane region" description="Helical" evidence="1">
    <location>
        <begin position="65"/>
        <end position="88"/>
    </location>
</feature>
<protein>
    <submittedName>
        <fullName evidence="2">ABC transporter permease</fullName>
    </submittedName>
</protein>
<organism evidence="2 3">
    <name type="scientific">Microbacterium schleiferi</name>
    <dbReference type="NCBI Taxonomy" id="69362"/>
    <lineage>
        <taxon>Bacteria</taxon>
        <taxon>Bacillati</taxon>
        <taxon>Actinomycetota</taxon>
        <taxon>Actinomycetes</taxon>
        <taxon>Micrococcales</taxon>
        <taxon>Microbacteriaceae</taxon>
        <taxon>Microbacterium</taxon>
    </lineage>
</organism>
<feature type="transmembrane region" description="Helical" evidence="1">
    <location>
        <begin position="20"/>
        <end position="45"/>
    </location>
</feature>
<feature type="transmembrane region" description="Helical" evidence="1">
    <location>
        <begin position="244"/>
        <end position="265"/>
    </location>
</feature>
<accession>A0A7S8RHH3</accession>
<keyword evidence="1" id="KW-0472">Membrane</keyword>